<reference evidence="1 2" key="1">
    <citation type="journal article" date="2022" name="bioRxiv">
        <title>The genome of the oomycete Peronosclerospora sorghi, a cosmopolitan pathogen of maize and sorghum, is inflated with dispersed pseudogenes.</title>
        <authorList>
            <person name="Fletcher K."/>
            <person name="Martin F."/>
            <person name="Isakeit T."/>
            <person name="Cavanaugh K."/>
            <person name="Magill C."/>
            <person name="Michelmore R."/>
        </authorList>
    </citation>
    <scope>NUCLEOTIDE SEQUENCE [LARGE SCALE GENOMIC DNA]</scope>
    <source>
        <strain evidence="1">P6</strain>
    </source>
</reference>
<evidence type="ECO:0000313" key="2">
    <source>
        <dbReference type="Proteomes" id="UP001163321"/>
    </source>
</evidence>
<accession>A0ACC0VG69</accession>
<organism evidence="1 2">
    <name type="scientific">Peronosclerospora sorghi</name>
    <dbReference type="NCBI Taxonomy" id="230839"/>
    <lineage>
        <taxon>Eukaryota</taxon>
        <taxon>Sar</taxon>
        <taxon>Stramenopiles</taxon>
        <taxon>Oomycota</taxon>
        <taxon>Peronosporomycetes</taxon>
        <taxon>Peronosporales</taxon>
        <taxon>Peronosporaceae</taxon>
        <taxon>Peronosclerospora</taxon>
    </lineage>
</organism>
<dbReference type="EMBL" id="CM047588">
    <property type="protein sequence ID" value="KAI9905327.1"/>
    <property type="molecule type" value="Genomic_DNA"/>
</dbReference>
<dbReference type="Proteomes" id="UP001163321">
    <property type="component" value="Chromosome 9"/>
</dbReference>
<proteinExistence type="predicted"/>
<gene>
    <name evidence="1" type="ORF">PsorP6_013545</name>
</gene>
<name>A0ACC0VG69_9STRA</name>
<protein>
    <submittedName>
        <fullName evidence="1">Uncharacterized protein</fullName>
    </submittedName>
</protein>
<sequence length="93" mass="10246">MWHRVTRSVVSSRPARAFSSSVVGFVSSHDVLCLDLTTSVCVYQERVPLFIDGKFVQSKTDKWIDLLNPVQRATPAASLGRGTAFLVEAHALN</sequence>
<evidence type="ECO:0000313" key="1">
    <source>
        <dbReference type="EMBL" id="KAI9905327.1"/>
    </source>
</evidence>
<comment type="caution">
    <text evidence="1">The sequence shown here is derived from an EMBL/GenBank/DDBJ whole genome shotgun (WGS) entry which is preliminary data.</text>
</comment>
<keyword evidence="2" id="KW-1185">Reference proteome</keyword>